<dbReference type="Pfam" id="PF01925">
    <property type="entry name" value="TauE"/>
    <property type="match status" value="1"/>
</dbReference>
<comment type="subcellular location">
    <subcellularLocation>
        <location evidence="1 8">Cell membrane</location>
        <topology evidence="1 8">Multi-pass membrane protein</topology>
    </subcellularLocation>
</comment>
<dbReference type="InterPro" id="IPR002781">
    <property type="entry name" value="TM_pro_TauE-like"/>
</dbReference>
<evidence type="ECO:0000256" key="6">
    <source>
        <dbReference type="ARBA" id="ARBA00022989"/>
    </source>
</evidence>
<keyword evidence="4 8" id="KW-1003">Cell membrane</keyword>
<evidence type="ECO:0000256" key="5">
    <source>
        <dbReference type="ARBA" id="ARBA00022692"/>
    </source>
</evidence>
<dbReference type="EMBL" id="WKJJ01000005">
    <property type="protein sequence ID" value="MRV72141.1"/>
    <property type="molecule type" value="Genomic_DNA"/>
</dbReference>
<feature type="transmembrane region" description="Helical" evidence="8">
    <location>
        <begin position="169"/>
        <end position="191"/>
    </location>
</feature>
<reference evidence="9 10" key="1">
    <citation type="submission" date="2019-11" db="EMBL/GenBank/DDBJ databases">
        <title>Novel species isolated from a subtropical stream in China.</title>
        <authorList>
            <person name="Lu H."/>
        </authorList>
    </citation>
    <scope>NUCLEOTIDE SEQUENCE [LARGE SCALE GENOMIC DNA]</scope>
    <source>
        <strain evidence="9 10">FT92W</strain>
    </source>
</reference>
<comment type="caution">
    <text evidence="9">The sequence shown here is derived from an EMBL/GenBank/DDBJ whole genome shotgun (WGS) entry which is preliminary data.</text>
</comment>
<evidence type="ECO:0000256" key="2">
    <source>
        <dbReference type="ARBA" id="ARBA00009142"/>
    </source>
</evidence>
<evidence type="ECO:0000313" key="10">
    <source>
        <dbReference type="Proteomes" id="UP000446768"/>
    </source>
</evidence>
<keyword evidence="3" id="KW-0813">Transport</keyword>
<evidence type="ECO:0000256" key="3">
    <source>
        <dbReference type="ARBA" id="ARBA00022448"/>
    </source>
</evidence>
<dbReference type="RefSeq" id="WP_154373366.1">
    <property type="nucleotide sequence ID" value="NZ_WKJJ01000005.1"/>
</dbReference>
<feature type="transmembrane region" description="Helical" evidence="8">
    <location>
        <begin position="198"/>
        <end position="219"/>
    </location>
</feature>
<comment type="similarity">
    <text evidence="2 8">Belongs to the 4-toluene sulfonate uptake permease (TSUP) (TC 2.A.102) family.</text>
</comment>
<keyword evidence="6 8" id="KW-1133">Transmembrane helix</keyword>
<proteinExistence type="inferred from homology"/>
<dbReference type="Proteomes" id="UP000446768">
    <property type="component" value="Unassembled WGS sequence"/>
</dbReference>
<feature type="transmembrane region" description="Helical" evidence="8">
    <location>
        <begin position="103"/>
        <end position="122"/>
    </location>
</feature>
<keyword evidence="5 8" id="KW-0812">Transmembrane</keyword>
<feature type="transmembrane region" description="Helical" evidence="8">
    <location>
        <begin position="134"/>
        <end position="157"/>
    </location>
</feature>
<evidence type="ECO:0000256" key="4">
    <source>
        <dbReference type="ARBA" id="ARBA00022475"/>
    </source>
</evidence>
<feature type="transmembrane region" description="Helical" evidence="8">
    <location>
        <begin position="7"/>
        <end position="26"/>
    </location>
</feature>
<accession>A0A7X2ILD0</accession>
<organism evidence="9 10">
    <name type="scientific">Pseudoduganella rivuli</name>
    <dbReference type="NCBI Taxonomy" id="2666085"/>
    <lineage>
        <taxon>Bacteria</taxon>
        <taxon>Pseudomonadati</taxon>
        <taxon>Pseudomonadota</taxon>
        <taxon>Betaproteobacteria</taxon>
        <taxon>Burkholderiales</taxon>
        <taxon>Oxalobacteraceae</taxon>
        <taxon>Telluria group</taxon>
        <taxon>Pseudoduganella</taxon>
    </lineage>
</organism>
<evidence type="ECO:0000256" key="8">
    <source>
        <dbReference type="RuleBase" id="RU363041"/>
    </source>
</evidence>
<name>A0A7X2ILD0_9BURK</name>
<dbReference type="PANTHER" id="PTHR30269">
    <property type="entry name" value="TRANSMEMBRANE PROTEIN YFCA"/>
    <property type="match status" value="1"/>
</dbReference>
<dbReference type="AlphaFoldDB" id="A0A7X2ILD0"/>
<feature type="transmembrane region" description="Helical" evidence="8">
    <location>
        <begin position="46"/>
        <end position="67"/>
    </location>
</feature>
<dbReference type="PANTHER" id="PTHR30269:SF37">
    <property type="entry name" value="MEMBRANE TRANSPORTER PROTEIN"/>
    <property type="match status" value="1"/>
</dbReference>
<evidence type="ECO:0000313" key="9">
    <source>
        <dbReference type="EMBL" id="MRV72141.1"/>
    </source>
</evidence>
<keyword evidence="10" id="KW-1185">Reference proteome</keyword>
<gene>
    <name evidence="9" type="ORF">GJ700_10485</name>
</gene>
<dbReference type="GO" id="GO:0005886">
    <property type="term" value="C:plasma membrane"/>
    <property type="evidence" value="ECO:0007669"/>
    <property type="project" value="UniProtKB-SubCell"/>
</dbReference>
<protein>
    <recommendedName>
        <fullName evidence="8">Probable membrane transporter protein</fullName>
    </recommendedName>
</protein>
<feature type="transmembrane region" description="Helical" evidence="8">
    <location>
        <begin position="225"/>
        <end position="245"/>
    </location>
</feature>
<dbReference type="InterPro" id="IPR052017">
    <property type="entry name" value="TSUP"/>
</dbReference>
<evidence type="ECO:0000256" key="7">
    <source>
        <dbReference type="ARBA" id="ARBA00023136"/>
    </source>
</evidence>
<sequence>MLITDPLFYAAAIPAVLLTGISKGGFGSALGGMAVPLMALTIPPVQAAAVMLPILCLMDLVGLRAYFRKWDSDNLKIMLPGALIGIVLGALTFGMLSESVIRLLIGALAIAFAVNSWLGLAARRNVAGRSVVKGTFWCGVSGLTSFIAHAGGPPVVAYLLPQQLDKVRYVATISVFFAFVNAAKLVPYAWLGQFSSDNLATSLALAPLVPLGVRFGMWLQDRINTLWFCRIAQTGLLVTGIQLIYRDIGYLF</sequence>
<evidence type="ECO:0000256" key="1">
    <source>
        <dbReference type="ARBA" id="ARBA00004651"/>
    </source>
</evidence>
<feature type="transmembrane region" description="Helical" evidence="8">
    <location>
        <begin position="79"/>
        <end position="97"/>
    </location>
</feature>
<keyword evidence="7 8" id="KW-0472">Membrane</keyword>